<keyword evidence="12 22" id="KW-0472">Membrane</keyword>
<evidence type="ECO:0000256" key="19">
    <source>
        <dbReference type="ARBA" id="ARBA00076676"/>
    </source>
</evidence>
<dbReference type="GO" id="GO:0005576">
    <property type="term" value="C:extracellular region"/>
    <property type="evidence" value="ECO:0007669"/>
    <property type="project" value="UniProtKB-SubCell"/>
</dbReference>
<evidence type="ECO:0000256" key="1">
    <source>
        <dbReference type="ARBA" id="ARBA00004447"/>
    </source>
</evidence>
<dbReference type="InterPro" id="IPR038578">
    <property type="entry name" value="GT29-like_sf"/>
</dbReference>
<evidence type="ECO:0000256" key="2">
    <source>
        <dbReference type="ARBA" id="ARBA00004613"/>
    </source>
</evidence>
<dbReference type="EC" id="2.4.3.1" evidence="16"/>
<proteinExistence type="inferred from homology"/>
<keyword evidence="9" id="KW-0735">Signal-anchor</keyword>
<keyword evidence="24" id="KW-1185">Reference proteome</keyword>
<keyword evidence="13" id="KW-1015">Disulfide bond</keyword>
<dbReference type="Gene3D" id="3.90.1480.20">
    <property type="entry name" value="Glycosyl transferase family 29"/>
    <property type="match status" value="1"/>
</dbReference>
<evidence type="ECO:0000256" key="14">
    <source>
        <dbReference type="ARBA" id="ARBA00023180"/>
    </source>
</evidence>
<keyword evidence="14" id="KW-0325">Glycoprotein</keyword>
<protein>
    <recommendedName>
        <fullName evidence="17">Beta-galactoside alpha-2,6-sialyltransferase 1</fullName>
        <ecNumber evidence="16">2.4.3.1</ecNumber>
    </recommendedName>
    <alternativeName>
        <fullName evidence="20">CMP-N-acetylneuraminate-beta-galactosamide-alpha-2,6-sialyltransferase 1</fullName>
    </alternativeName>
    <alternativeName>
        <fullName evidence="19">ST6Gal I</fullName>
    </alternativeName>
    <alternativeName>
        <fullName evidence="18">Sialyltransferase 1</fullName>
    </alternativeName>
</protein>
<dbReference type="PIRSF" id="PIRSF005557">
    <property type="entry name" value="Sialyl_trans"/>
    <property type="match status" value="1"/>
</dbReference>
<dbReference type="Proteomes" id="UP000694559">
    <property type="component" value="Unplaced"/>
</dbReference>
<accession>A0A8C6Y0X0</accession>
<dbReference type="GO" id="GO:0018279">
    <property type="term" value="P:protein N-linked glycosylation via asparagine"/>
    <property type="evidence" value="ECO:0007669"/>
    <property type="project" value="TreeGrafter"/>
</dbReference>
<comment type="pathway">
    <text evidence="3">Protein modification; protein glycosylation.</text>
</comment>
<comment type="similarity">
    <text evidence="4">Belongs to the glycosyltransferase 29 family.</text>
</comment>
<evidence type="ECO:0000256" key="5">
    <source>
        <dbReference type="ARBA" id="ARBA00022525"/>
    </source>
</evidence>
<keyword evidence="6" id="KW-0328">Glycosyltransferase</keyword>
<evidence type="ECO:0000256" key="18">
    <source>
        <dbReference type="ARBA" id="ARBA00076526"/>
    </source>
</evidence>
<evidence type="ECO:0000256" key="11">
    <source>
        <dbReference type="ARBA" id="ARBA00023034"/>
    </source>
</evidence>
<dbReference type="GO" id="GO:0097503">
    <property type="term" value="P:sialylation"/>
    <property type="evidence" value="ECO:0007669"/>
    <property type="project" value="TreeGrafter"/>
</dbReference>
<organism evidence="23 24">
    <name type="scientific">Naja naja</name>
    <name type="common">Indian cobra</name>
    <dbReference type="NCBI Taxonomy" id="35670"/>
    <lineage>
        <taxon>Eukaryota</taxon>
        <taxon>Metazoa</taxon>
        <taxon>Chordata</taxon>
        <taxon>Craniata</taxon>
        <taxon>Vertebrata</taxon>
        <taxon>Euteleostomi</taxon>
        <taxon>Lepidosauria</taxon>
        <taxon>Squamata</taxon>
        <taxon>Bifurcata</taxon>
        <taxon>Unidentata</taxon>
        <taxon>Episquamata</taxon>
        <taxon>Toxicofera</taxon>
        <taxon>Serpentes</taxon>
        <taxon>Colubroidea</taxon>
        <taxon>Elapidae</taxon>
        <taxon>Elapinae</taxon>
        <taxon>Naja</taxon>
    </lineage>
</organism>
<dbReference type="Ensembl" id="ENSNNAT00000022997.1">
    <property type="protein sequence ID" value="ENSNNAP00000021937.1"/>
    <property type="gene ID" value="ENSNNAG00000014470.1"/>
</dbReference>
<evidence type="ECO:0000256" key="9">
    <source>
        <dbReference type="ARBA" id="ARBA00022968"/>
    </source>
</evidence>
<dbReference type="GO" id="GO:0003835">
    <property type="term" value="F:beta-galactoside alpha-2,6-sialyltransferase activity"/>
    <property type="evidence" value="ECO:0007669"/>
    <property type="project" value="UniProtKB-EC"/>
</dbReference>
<keyword evidence="8 22" id="KW-0812">Transmembrane</keyword>
<evidence type="ECO:0000256" key="13">
    <source>
        <dbReference type="ARBA" id="ARBA00023157"/>
    </source>
</evidence>
<evidence type="ECO:0000256" key="4">
    <source>
        <dbReference type="ARBA" id="ARBA00006003"/>
    </source>
</evidence>
<dbReference type="AlphaFoldDB" id="A0A8C6Y0X0"/>
<dbReference type="FunFam" id="3.90.1480.20:FF:000012">
    <property type="entry name" value="ST6 beta-galactoside alpha-2,6-sialyltransferase 1"/>
    <property type="match status" value="1"/>
</dbReference>
<keyword evidence="7" id="KW-0808">Transferase</keyword>
<feature type="disulfide bond" evidence="21">
    <location>
        <begin position="182"/>
        <end position="334"/>
    </location>
</feature>
<keyword evidence="5" id="KW-0964">Secreted</keyword>
<evidence type="ECO:0000256" key="22">
    <source>
        <dbReference type="SAM" id="Phobius"/>
    </source>
</evidence>
<evidence type="ECO:0000256" key="3">
    <source>
        <dbReference type="ARBA" id="ARBA00004922"/>
    </source>
</evidence>
<evidence type="ECO:0000256" key="20">
    <source>
        <dbReference type="ARBA" id="ARBA00080062"/>
    </source>
</evidence>
<evidence type="ECO:0000313" key="24">
    <source>
        <dbReference type="Proteomes" id="UP000694559"/>
    </source>
</evidence>
<sequence>MVHINLFRKWVFGILIFILVLTLCLWKETRKEIYNCTKAESQTDHLQLWKWITMKSEMGQNKTVDGTGKVTLSNKESQVKFNNIEPKLKKVNVWNKYSSSQFLQPRLQIARENYLRMNKYHVKYTGPKNTAKPSPEQVLCQLQKKIDFRMITASDAPFNTPEWETYLPKTNISMELGKLGRCAVVSSAGSIKNSHLGAEIDSHDAVLRFNGAPTKGFQEDVGEKTTIRLVNSQLITTEEKMFVSDVQFNFGIIIMWDPAPYHASIYEWVQKPDYHFFESYKHYRKKHPNQPFYILNPYLQWQLWDILQENSLEDIQPNPPSSGMLGIVLMMHFCDEVNVYEFLPSKRQTDLCHYYHPYYDQACTVGAYHPLLFEKNMVKHLNQGTDEDIYNYGKVTLPGLRKAQC</sequence>
<evidence type="ECO:0000256" key="17">
    <source>
        <dbReference type="ARBA" id="ARBA00069321"/>
    </source>
</evidence>
<dbReference type="Pfam" id="PF00777">
    <property type="entry name" value="Glyco_transf_29"/>
    <property type="match status" value="1"/>
</dbReference>
<evidence type="ECO:0000256" key="12">
    <source>
        <dbReference type="ARBA" id="ARBA00023136"/>
    </source>
</evidence>
<evidence type="ECO:0000256" key="7">
    <source>
        <dbReference type="ARBA" id="ARBA00022679"/>
    </source>
</evidence>
<evidence type="ECO:0000256" key="15">
    <source>
        <dbReference type="ARBA" id="ARBA00034249"/>
    </source>
</evidence>
<reference evidence="23" key="1">
    <citation type="submission" date="2025-08" db="UniProtKB">
        <authorList>
            <consortium name="Ensembl"/>
        </authorList>
    </citation>
    <scope>IDENTIFICATION</scope>
</reference>
<comment type="subcellular location">
    <subcellularLocation>
        <location evidence="1">Golgi apparatus</location>
        <location evidence="1">Golgi stack membrane</location>
        <topology evidence="1">Single-pass type II membrane protein</topology>
    </subcellularLocation>
    <subcellularLocation>
        <location evidence="2">Secreted</location>
    </subcellularLocation>
</comment>
<dbReference type="PANTHER" id="PTHR46059:SF2">
    <property type="entry name" value="BETA-GALACTOSIDE ALPHA-2,6-SIALYLTRANSFERASE 1"/>
    <property type="match status" value="1"/>
</dbReference>
<evidence type="ECO:0000256" key="21">
    <source>
        <dbReference type="PIRSR" id="PIRSR005557-2"/>
    </source>
</evidence>
<evidence type="ECO:0000256" key="8">
    <source>
        <dbReference type="ARBA" id="ARBA00022692"/>
    </source>
</evidence>
<dbReference type="InterPro" id="IPR012163">
    <property type="entry name" value="Sialyl_trans"/>
</dbReference>
<evidence type="ECO:0000256" key="16">
    <source>
        <dbReference type="ARBA" id="ARBA00034329"/>
    </source>
</evidence>
<evidence type="ECO:0000313" key="23">
    <source>
        <dbReference type="Ensembl" id="ENSNNAP00000021937.1"/>
    </source>
</evidence>
<comment type="catalytic activity">
    <reaction evidence="15">
        <text>a beta-D-galactoside + CMP-N-acetyl-beta-neuraminate = an N-acetyl-alpha-neuraminyl-(2-&gt;6)-beta-D-galactosyl derivative + CMP + H(+)</text>
        <dbReference type="Rhea" id="RHEA:52104"/>
        <dbReference type="ChEBI" id="CHEBI:15378"/>
        <dbReference type="ChEBI" id="CHEBI:28034"/>
        <dbReference type="ChEBI" id="CHEBI:57812"/>
        <dbReference type="ChEBI" id="CHEBI:60377"/>
        <dbReference type="ChEBI" id="CHEBI:136398"/>
        <dbReference type="EC" id="2.4.3.1"/>
    </reaction>
</comment>
<feature type="transmembrane region" description="Helical" evidence="22">
    <location>
        <begin position="6"/>
        <end position="26"/>
    </location>
</feature>
<keyword evidence="10 22" id="KW-1133">Transmembrane helix</keyword>
<keyword evidence="11" id="KW-0333">Golgi apparatus</keyword>
<dbReference type="PANTHER" id="PTHR46059">
    <property type="entry name" value="BETA-GALACTOSIDE ALPHA-2,6-SIALYLTRANSFERASE"/>
    <property type="match status" value="1"/>
</dbReference>
<evidence type="ECO:0000256" key="10">
    <source>
        <dbReference type="ARBA" id="ARBA00022989"/>
    </source>
</evidence>
<dbReference type="InterPro" id="IPR001675">
    <property type="entry name" value="Glyco_trans_29"/>
</dbReference>
<dbReference type="GO" id="GO:0032580">
    <property type="term" value="C:Golgi cisterna membrane"/>
    <property type="evidence" value="ECO:0007669"/>
    <property type="project" value="UniProtKB-SubCell"/>
</dbReference>
<dbReference type="GeneTree" id="ENSGT00950000182825"/>
<reference evidence="23" key="2">
    <citation type="submission" date="2025-09" db="UniProtKB">
        <authorList>
            <consortium name="Ensembl"/>
        </authorList>
    </citation>
    <scope>IDENTIFICATION</scope>
</reference>
<evidence type="ECO:0000256" key="6">
    <source>
        <dbReference type="ARBA" id="ARBA00022676"/>
    </source>
</evidence>
<name>A0A8C6Y0X0_NAJNA</name>